<organism evidence="4 5">
    <name type="scientific">Callorhinchus milii</name>
    <name type="common">Ghost shark</name>
    <dbReference type="NCBI Taxonomy" id="7868"/>
    <lineage>
        <taxon>Eukaryota</taxon>
        <taxon>Metazoa</taxon>
        <taxon>Chordata</taxon>
        <taxon>Craniata</taxon>
        <taxon>Vertebrata</taxon>
        <taxon>Chondrichthyes</taxon>
        <taxon>Holocephali</taxon>
        <taxon>Chimaeriformes</taxon>
        <taxon>Callorhinchidae</taxon>
        <taxon>Callorhinchus</taxon>
    </lineage>
</organism>
<keyword evidence="2" id="KW-0732">Signal</keyword>
<dbReference type="KEGG" id="cmk:103174731"/>
<dbReference type="GO" id="GO:0008009">
    <property type="term" value="F:chemokine activity"/>
    <property type="evidence" value="ECO:0007669"/>
    <property type="project" value="InterPro"/>
</dbReference>
<gene>
    <name evidence="4" type="primary">LOC103174731</name>
</gene>
<dbReference type="SMART" id="SM00199">
    <property type="entry name" value="SCY"/>
    <property type="match status" value="1"/>
</dbReference>
<feature type="chain" id="PRO_5021389100" evidence="2">
    <location>
        <begin position="21"/>
        <end position="90"/>
    </location>
</feature>
<dbReference type="PANTHER" id="PTHR12015">
    <property type="entry name" value="SMALL INDUCIBLE CYTOKINE A"/>
    <property type="match status" value="1"/>
</dbReference>
<evidence type="ECO:0000313" key="4">
    <source>
        <dbReference type="Ensembl" id="ENSCMIP00000034850.1"/>
    </source>
</evidence>
<name>A0A4W3JS99_CALMI</name>
<dbReference type="InterPro" id="IPR036048">
    <property type="entry name" value="Interleukin_8-like_sf"/>
</dbReference>
<keyword evidence="5" id="KW-1185">Reference proteome</keyword>
<sequence length="90" mass="10334">MKQALVVLAFLTIFVWTVVSVPGQIKKSCCLTASAQPPHYKKLTNYEIQENDGRCNIKAVIFYTITNRTICSNPANKRIKMLMKRFRLKV</sequence>
<dbReference type="RefSeq" id="XP_007885461.1">
    <property type="nucleotide sequence ID" value="XM_007887270.2"/>
</dbReference>
<dbReference type="GeneTree" id="ENSGT00970000197272"/>
<dbReference type="GO" id="GO:0006955">
    <property type="term" value="P:immune response"/>
    <property type="evidence" value="ECO:0007669"/>
    <property type="project" value="InterPro"/>
</dbReference>
<dbReference type="PANTHER" id="PTHR12015:SF177">
    <property type="entry name" value="CHEMOKINE INTERLEUKIN-8-LIKE DOMAIN-CONTAINING PROTEIN"/>
    <property type="match status" value="1"/>
</dbReference>
<dbReference type="InterPro" id="IPR039809">
    <property type="entry name" value="Chemokine_b/g/d"/>
</dbReference>
<dbReference type="InterPro" id="IPR001811">
    <property type="entry name" value="Chemokine_IL8-like_dom"/>
</dbReference>
<dbReference type="OMA" id="ARRKSCC"/>
<reference evidence="5" key="1">
    <citation type="journal article" date="2006" name="Science">
        <title>Ancient noncoding elements conserved in the human genome.</title>
        <authorList>
            <person name="Venkatesh B."/>
            <person name="Kirkness E.F."/>
            <person name="Loh Y.H."/>
            <person name="Halpern A.L."/>
            <person name="Lee A.P."/>
            <person name="Johnson J."/>
            <person name="Dandona N."/>
            <person name="Viswanathan L.D."/>
            <person name="Tay A."/>
            <person name="Venter J.C."/>
            <person name="Strausberg R.L."/>
            <person name="Brenner S."/>
        </authorList>
    </citation>
    <scope>NUCLEOTIDE SEQUENCE [LARGE SCALE GENOMIC DNA]</scope>
</reference>
<reference evidence="4" key="4">
    <citation type="submission" date="2025-08" db="UniProtKB">
        <authorList>
            <consortium name="Ensembl"/>
        </authorList>
    </citation>
    <scope>IDENTIFICATION</scope>
</reference>
<dbReference type="Proteomes" id="UP000314986">
    <property type="component" value="Unassembled WGS sequence"/>
</dbReference>
<dbReference type="OrthoDB" id="9930747at2759"/>
<dbReference type="Gene3D" id="2.40.50.40">
    <property type="match status" value="1"/>
</dbReference>
<proteinExistence type="predicted"/>
<dbReference type="InParanoid" id="A0A4W3JS99"/>
<evidence type="ECO:0000313" key="5">
    <source>
        <dbReference type="Proteomes" id="UP000314986"/>
    </source>
</evidence>
<keyword evidence="1" id="KW-0202">Cytokine</keyword>
<protein>
    <submittedName>
        <fullName evidence="4">C-C motif chemokine 17-like</fullName>
    </submittedName>
</protein>
<reference evidence="5" key="3">
    <citation type="journal article" date="2014" name="Nature">
        <title>Elephant shark genome provides unique insights into gnathostome evolution.</title>
        <authorList>
            <consortium name="International Elephant Shark Genome Sequencing Consortium"/>
            <person name="Venkatesh B."/>
            <person name="Lee A.P."/>
            <person name="Ravi V."/>
            <person name="Maurya A.K."/>
            <person name="Lian M.M."/>
            <person name="Swann J.B."/>
            <person name="Ohta Y."/>
            <person name="Flajnik M.F."/>
            <person name="Sutoh Y."/>
            <person name="Kasahara M."/>
            <person name="Hoon S."/>
            <person name="Gangu V."/>
            <person name="Roy S.W."/>
            <person name="Irimia M."/>
            <person name="Korzh V."/>
            <person name="Kondrychyn I."/>
            <person name="Lim Z.W."/>
            <person name="Tay B.H."/>
            <person name="Tohari S."/>
            <person name="Kong K.W."/>
            <person name="Ho S."/>
            <person name="Lorente-Galdos B."/>
            <person name="Quilez J."/>
            <person name="Marques-Bonet T."/>
            <person name="Raney B.J."/>
            <person name="Ingham P.W."/>
            <person name="Tay A."/>
            <person name="Hillier L.W."/>
            <person name="Minx P."/>
            <person name="Boehm T."/>
            <person name="Wilson R.K."/>
            <person name="Brenner S."/>
            <person name="Warren W.C."/>
        </authorList>
    </citation>
    <scope>NUCLEOTIDE SEQUENCE [LARGE SCALE GENOMIC DNA]</scope>
</reference>
<evidence type="ECO:0000259" key="3">
    <source>
        <dbReference type="SMART" id="SM00199"/>
    </source>
</evidence>
<dbReference type="SUPFAM" id="SSF54117">
    <property type="entry name" value="Interleukin 8-like chemokines"/>
    <property type="match status" value="1"/>
</dbReference>
<accession>A0A4W3JS99</accession>
<dbReference type="AlphaFoldDB" id="A0A4W3JS99"/>
<feature type="domain" description="Chemokine interleukin-8-like" evidence="3">
    <location>
        <begin position="26"/>
        <end position="86"/>
    </location>
</feature>
<evidence type="ECO:0000256" key="1">
    <source>
        <dbReference type="ARBA" id="ARBA00022514"/>
    </source>
</evidence>
<dbReference type="Ensembl" id="ENSCMIT00000035372.1">
    <property type="protein sequence ID" value="ENSCMIP00000034850.1"/>
    <property type="gene ID" value="ENSCMIG00000014772.1"/>
</dbReference>
<feature type="signal peptide" evidence="2">
    <location>
        <begin position="1"/>
        <end position="20"/>
    </location>
</feature>
<evidence type="ECO:0000256" key="2">
    <source>
        <dbReference type="SAM" id="SignalP"/>
    </source>
</evidence>
<dbReference type="Pfam" id="PF00048">
    <property type="entry name" value="IL8"/>
    <property type="match status" value="1"/>
</dbReference>
<reference evidence="4" key="5">
    <citation type="submission" date="2025-09" db="UniProtKB">
        <authorList>
            <consortium name="Ensembl"/>
        </authorList>
    </citation>
    <scope>IDENTIFICATION</scope>
</reference>
<dbReference type="GO" id="GO:0005615">
    <property type="term" value="C:extracellular space"/>
    <property type="evidence" value="ECO:0007669"/>
    <property type="project" value="UniProtKB-KW"/>
</dbReference>
<reference evidence="5" key="2">
    <citation type="journal article" date="2007" name="PLoS Biol.">
        <title>Survey sequencing and comparative analysis of the elephant shark (Callorhinchus milii) genome.</title>
        <authorList>
            <person name="Venkatesh B."/>
            <person name="Kirkness E.F."/>
            <person name="Loh Y.H."/>
            <person name="Halpern A.L."/>
            <person name="Lee A.P."/>
            <person name="Johnson J."/>
            <person name="Dandona N."/>
            <person name="Viswanathan L.D."/>
            <person name="Tay A."/>
            <person name="Venter J.C."/>
            <person name="Strausberg R.L."/>
            <person name="Brenner S."/>
        </authorList>
    </citation>
    <scope>NUCLEOTIDE SEQUENCE [LARGE SCALE GENOMIC DNA]</scope>
</reference>
<dbReference type="GeneID" id="103174731"/>